<keyword evidence="2" id="KW-1185">Reference proteome</keyword>
<comment type="caution">
    <text evidence="1">The sequence shown here is derived from an EMBL/GenBank/DDBJ whole genome shotgun (WGS) entry which is preliminary data.</text>
</comment>
<evidence type="ECO:0000313" key="1">
    <source>
        <dbReference type="EMBL" id="KAK4353967.1"/>
    </source>
</evidence>
<dbReference type="Proteomes" id="UP001291623">
    <property type="component" value="Unassembled WGS sequence"/>
</dbReference>
<gene>
    <name evidence="1" type="ORF">RND71_026161</name>
</gene>
<name>A0AAE1RMY4_9SOLA</name>
<evidence type="ECO:0000313" key="2">
    <source>
        <dbReference type="Proteomes" id="UP001291623"/>
    </source>
</evidence>
<reference evidence="1" key="1">
    <citation type="submission" date="2023-12" db="EMBL/GenBank/DDBJ databases">
        <title>Genome assembly of Anisodus tanguticus.</title>
        <authorList>
            <person name="Wang Y.-J."/>
        </authorList>
    </citation>
    <scope>NUCLEOTIDE SEQUENCE</scope>
    <source>
        <strain evidence="1">KB-2021</strain>
        <tissue evidence="1">Leaf</tissue>
    </source>
</reference>
<dbReference type="AlphaFoldDB" id="A0AAE1RMY4"/>
<accession>A0AAE1RMY4</accession>
<organism evidence="1 2">
    <name type="scientific">Anisodus tanguticus</name>
    <dbReference type="NCBI Taxonomy" id="243964"/>
    <lineage>
        <taxon>Eukaryota</taxon>
        <taxon>Viridiplantae</taxon>
        <taxon>Streptophyta</taxon>
        <taxon>Embryophyta</taxon>
        <taxon>Tracheophyta</taxon>
        <taxon>Spermatophyta</taxon>
        <taxon>Magnoliopsida</taxon>
        <taxon>eudicotyledons</taxon>
        <taxon>Gunneridae</taxon>
        <taxon>Pentapetalae</taxon>
        <taxon>asterids</taxon>
        <taxon>lamiids</taxon>
        <taxon>Solanales</taxon>
        <taxon>Solanaceae</taxon>
        <taxon>Solanoideae</taxon>
        <taxon>Hyoscyameae</taxon>
        <taxon>Anisodus</taxon>
    </lineage>
</organism>
<proteinExistence type="predicted"/>
<protein>
    <submittedName>
        <fullName evidence="1">Uncharacterized protein</fullName>
    </submittedName>
</protein>
<dbReference type="EMBL" id="JAVYJV010000014">
    <property type="protein sequence ID" value="KAK4353967.1"/>
    <property type="molecule type" value="Genomic_DNA"/>
</dbReference>
<sequence length="56" mass="6311">MQGFRDWKPFENILDEAKSLANGYGICVDVWNVTEENDSNKYEGGSCVMTTILYSA</sequence>